<comment type="caution">
    <text evidence="7">The sequence shown here is derived from an EMBL/GenBank/DDBJ whole genome shotgun (WGS) entry which is preliminary data.</text>
</comment>
<keyword evidence="5" id="KW-0378">Hydrolase</keyword>
<dbReference type="RefSeq" id="WP_149096779.1">
    <property type="nucleotide sequence ID" value="NZ_BMMG01000001.1"/>
</dbReference>
<reference evidence="7 9" key="2">
    <citation type="submission" date="2019-09" db="EMBL/GenBank/DDBJ databases">
        <title>A bacterium isolated from glacier soil.</title>
        <authorList>
            <person name="Liu Q."/>
        </authorList>
    </citation>
    <scope>NUCLEOTIDE SEQUENCE [LARGE SCALE GENOMIC DNA]</scope>
    <source>
        <strain evidence="7 9">MDT1-10-3</strain>
    </source>
</reference>
<dbReference type="Proteomes" id="UP000323866">
    <property type="component" value="Unassembled WGS sequence"/>
</dbReference>
<dbReference type="GO" id="GO:0004540">
    <property type="term" value="F:RNA nuclease activity"/>
    <property type="evidence" value="ECO:0007669"/>
    <property type="project" value="InterPro"/>
</dbReference>
<reference evidence="8 10" key="3">
    <citation type="submission" date="2024-08" db="EMBL/GenBank/DDBJ databases">
        <authorList>
            <person name="Wei W."/>
        </authorList>
    </citation>
    <scope>NUCLEOTIDE SEQUENCE [LARGE SCALE GENOMIC DNA]</scope>
    <source>
        <strain evidence="8 10">XU2</strain>
    </source>
</reference>
<evidence type="ECO:0000256" key="1">
    <source>
        <dbReference type="ARBA" id="ARBA00022553"/>
    </source>
</evidence>
<evidence type="ECO:0000313" key="10">
    <source>
        <dbReference type="Proteomes" id="UP001570846"/>
    </source>
</evidence>
<comment type="similarity">
    <text evidence="6">Belongs to the HepT RNase toxin family.</text>
</comment>
<evidence type="ECO:0000256" key="3">
    <source>
        <dbReference type="ARBA" id="ARBA00022722"/>
    </source>
</evidence>
<dbReference type="Proteomes" id="UP001570846">
    <property type="component" value="Unassembled WGS sequence"/>
</dbReference>
<keyword evidence="3" id="KW-0540">Nuclease</keyword>
<dbReference type="InterPro" id="IPR051813">
    <property type="entry name" value="HepT_RNase_toxin"/>
</dbReference>
<dbReference type="InterPro" id="IPR008201">
    <property type="entry name" value="HepT-like"/>
</dbReference>
<name>A0A5M8QPB6_9BACT</name>
<dbReference type="PANTHER" id="PTHR34139:SF1">
    <property type="entry name" value="RNASE MJ1380-RELATED"/>
    <property type="match status" value="1"/>
</dbReference>
<dbReference type="EMBL" id="JBGOGF010000006">
    <property type="protein sequence ID" value="MFA1772192.1"/>
    <property type="molecule type" value="Genomic_DNA"/>
</dbReference>
<keyword evidence="4" id="KW-0547">Nucleotide-binding</keyword>
<dbReference type="EMBL" id="VKKZ01000010">
    <property type="protein sequence ID" value="KAA6437138.1"/>
    <property type="molecule type" value="Genomic_DNA"/>
</dbReference>
<dbReference type="GO" id="GO:0110001">
    <property type="term" value="C:toxin-antitoxin complex"/>
    <property type="evidence" value="ECO:0007669"/>
    <property type="project" value="InterPro"/>
</dbReference>
<keyword evidence="2" id="KW-1277">Toxin-antitoxin system</keyword>
<dbReference type="OrthoDB" id="955324at2"/>
<dbReference type="Pfam" id="PF01934">
    <property type="entry name" value="HepT-like"/>
    <property type="match status" value="1"/>
</dbReference>
<dbReference type="GO" id="GO:0016787">
    <property type="term" value="F:hydrolase activity"/>
    <property type="evidence" value="ECO:0007669"/>
    <property type="project" value="UniProtKB-KW"/>
</dbReference>
<accession>A0A5M8QPB6</accession>
<reference evidence="7 9" key="1">
    <citation type="submission" date="2019-07" db="EMBL/GenBank/DDBJ databases">
        <authorList>
            <person name="Qu J.-H."/>
        </authorList>
    </citation>
    <scope>NUCLEOTIDE SEQUENCE [LARGE SCALE GENOMIC DNA]</scope>
    <source>
        <strain evidence="7 9">MDT1-10-3</strain>
    </source>
</reference>
<keyword evidence="1" id="KW-0597">Phosphoprotein</keyword>
<dbReference type="AlphaFoldDB" id="A0A5M8QPB6"/>
<organism evidence="7 9">
    <name type="scientific">Rufibacter glacialis</name>
    <dbReference type="NCBI Taxonomy" id="1259555"/>
    <lineage>
        <taxon>Bacteria</taxon>
        <taxon>Pseudomonadati</taxon>
        <taxon>Bacteroidota</taxon>
        <taxon>Cytophagia</taxon>
        <taxon>Cytophagales</taxon>
        <taxon>Hymenobacteraceae</taxon>
        <taxon>Rufibacter</taxon>
    </lineage>
</organism>
<evidence type="ECO:0000256" key="6">
    <source>
        <dbReference type="ARBA" id="ARBA00024207"/>
    </source>
</evidence>
<dbReference type="Gene3D" id="1.20.120.580">
    <property type="entry name" value="bsu32300-like"/>
    <property type="match status" value="1"/>
</dbReference>
<gene>
    <name evidence="8" type="ORF">ACD591_12905</name>
    <name evidence="7" type="ORF">FOE74_01170</name>
</gene>
<protein>
    <submittedName>
        <fullName evidence="7">DUF86 domain-containing protein</fullName>
    </submittedName>
</protein>
<dbReference type="PANTHER" id="PTHR34139">
    <property type="entry name" value="UPF0331 PROTEIN MJ0127"/>
    <property type="match status" value="1"/>
</dbReference>
<evidence type="ECO:0000256" key="4">
    <source>
        <dbReference type="ARBA" id="ARBA00022741"/>
    </source>
</evidence>
<proteinExistence type="inferred from homology"/>
<evidence type="ECO:0000313" key="8">
    <source>
        <dbReference type="EMBL" id="MFA1772192.1"/>
    </source>
</evidence>
<dbReference type="GO" id="GO:0000166">
    <property type="term" value="F:nucleotide binding"/>
    <property type="evidence" value="ECO:0007669"/>
    <property type="project" value="UniProtKB-KW"/>
</dbReference>
<evidence type="ECO:0000313" key="7">
    <source>
        <dbReference type="EMBL" id="KAA6437138.1"/>
    </source>
</evidence>
<evidence type="ECO:0000256" key="5">
    <source>
        <dbReference type="ARBA" id="ARBA00022801"/>
    </source>
</evidence>
<dbReference type="InterPro" id="IPR037038">
    <property type="entry name" value="HepT-like_sf"/>
</dbReference>
<evidence type="ECO:0000313" key="9">
    <source>
        <dbReference type="Proteomes" id="UP000323866"/>
    </source>
</evidence>
<sequence>MRNKQGDVQRLQHIADAISDIEAFTKGVTFDSFSSNRMMVLACVKCFEIIGEAAGHLSEETKAEYTSIDWRNVKAFRNLMVHEYFKVSDRLVWQIIESNLPDLKRVVAKAIAALNTNLD</sequence>
<keyword evidence="10" id="KW-1185">Reference proteome</keyword>
<evidence type="ECO:0000256" key="2">
    <source>
        <dbReference type="ARBA" id="ARBA00022649"/>
    </source>
</evidence>